<dbReference type="InterPro" id="IPR036390">
    <property type="entry name" value="WH_DNA-bd_sf"/>
</dbReference>
<evidence type="ECO:0000313" key="7">
    <source>
        <dbReference type="EMBL" id="MBU3067967.1"/>
    </source>
</evidence>
<keyword evidence="3" id="KW-0238">DNA-binding</keyword>
<dbReference type="SUPFAM" id="SSF53850">
    <property type="entry name" value="Periplasmic binding protein-like II"/>
    <property type="match status" value="1"/>
</dbReference>
<comment type="caution">
    <text evidence="7">The sequence shown here is derived from an EMBL/GenBank/DDBJ whole genome shotgun (WGS) entry which is preliminary data.</text>
</comment>
<keyword evidence="2" id="KW-0805">Transcription regulation</keyword>
<protein>
    <submittedName>
        <fullName evidence="7">LysR family transcriptional regulator</fullName>
    </submittedName>
</protein>
<dbReference type="InterPro" id="IPR000847">
    <property type="entry name" value="LysR_HTH_N"/>
</dbReference>
<dbReference type="InterPro" id="IPR005119">
    <property type="entry name" value="LysR_subst-bd"/>
</dbReference>
<sequence>MERHEIEAFLAVADELHFGRAAERLHVSTGRISQTIKVLERRFGAALFERTSRRVALTPIGRQFYEDLLPGVEQIRTAVCRATAAGRGLTGTLDIGFVGAAAGELILEVHKAFRAEHPDIEVRIREIQINDGLDGWRRDTYDMALTGRPIVEPDLVVGPTLIFEDRMLALPAAHPLAARSSLSLEDLAEVTLLRMPRTVPDALLDDRIPSHTPNGRPIAHGPIAHTFQEILAMIGAGTGAFVVGAQVTRFYLRPGVRYVPFRDAPPVEWGFVWLRARETVRVRAFAAAAARLTRDCRSERS</sequence>
<dbReference type="PANTHER" id="PTHR30346:SF0">
    <property type="entry name" value="HCA OPERON TRANSCRIPTIONAL ACTIVATOR HCAR"/>
    <property type="match status" value="1"/>
</dbReference>
<evidence type="ECO:0000256" key="1">
    <source>
        <dbReference type="ARBA" id="ARBA00009437"/>
    </source>
</evidence>
<keyword evidence="4" id="KW-0010">Activator</keyword>
<evidence type="ECO:0000256" key="3">
    <source>
        <dbReference type="ARBA" id="ARBA00023125"/>
    </source>
</evidence>
<evidence type="ECO:0000313" key="8">
    <source>
        <dbReference type="Proteomes" id="UP000733379"/>
    </source>
</evidence>
<dbReference type="Pfam" id="PF03466">
    <property type="entry name" value="LysR_substrate"/>
    <property type="match status" value="1"/>
</dbReference>
<organism evidence="7 8">
    <name type="scientific">Nocardia albiluteola</name>
    <dbReference type="NCBI Taxonomy" id="2842303"/>
    <lineage>
        <taxon>Bacteria</taxon>
        <taxon>Bacillati</taxon>
        <taxon>Actinomycetota</taxon>
        <taxon>Actinomycetes</taxon>
        <taxon>Mycobacteriales</taxon>
        <taxon>Nocardiaceae</taxon>
        <taxon>Nocardia</taxon>
    </lineage>
</organism>
<dbReference type="PANTHER" id="PTHR30346">
    <property type="entry name" value="TRANSCRIPTIONAL DUAL REGULATOR HCAR-RELATED"/>
    <property type="match status" value="1"/>
</dbReference>
<feature type="domain" description="HTH lysR-type" evidence="6">
    <location>
        <begin position="1"/>
        <end position="58"/>
    </location>
</feature>
<dbReference type="InterPro" id="IPR036388">
    <property type="entry name" value="WH-like_DNA-bd_sf"/>
</dbReference>
<dbReference type="SUPFAM" id="SSF46785">
    <property type="entry name" value="Winged helix' DNA-binding domain"/>
    <property type="match status" value="1"/>
</dbReference>
<comment type="similarity">
    <text evidence="1">Belongs to the LysR transcriptional regulatory family.</text>
</comment>
<evidence type="ECO:0000256" key="4">
    <source>
        <dbReference type="ARBA" id="ARBA00023159"/>
    </source>
</evidence>
<dbReference type="Gene3D" id="1.10.10.10">
    <property type="entry name" value="Winged helix-like DNA-binding domain superfamily/Winged helix DNA-binding domain"/>
    <property type="match status" value="1"/>
</dbReference>
<dbReference type="RefSeq" id="WP_215924048.1">
    <property type="nucleotide sequence ID" value="NZ_JAHKNI010000028.1"/>
</dbReference>
<dbReference type="PRINTS" id="PR00039">
    <property type="entry name" value="HTHLYSR"/>
</dbReference>
<reference evidence="7 8" key="1">
    <citation type="submission" date="2021-06" db="EMBL/GenBank/DDBJ databases">
        <title>Actinomycetes sequencing.</title>
        <authorList>
            <person name="Shan Q."/>
        </authorList>
    </citation>
    <scope>NUCLEOTIDE SEQUENCE [LARGE SCALE GENOMIC DNA]</scope>
    <source>
        <strain evidence="7 8">NEAU-G5</strain>
    </source>
</reference>
<dbReference type="PROSITE" id="PS50931">
    <property type="entry name" value="HTH_LYSR"/>
    <property type="match status" value="1"/>
</dbReference>
<accession>A0ABS6BCF7</accession>
<dbReference type="Pfam" id="PF00126">
    <property type="entry name" value="HTH_1"/>
    <property type="match status" value="1"/>
</dbReference>
<name>A0ABS6BCF7_9NOCA</name>
<dbReference type="Proteomes" id="UP000733379">
    <property type="component" value="Unassembled WGS sequence"/>
</dbReference>
<gene>
    <name evidence="7" type="ORF">KO481_41450</name>
</gene>
<evidence type="ECO:0000256" key="5">
    <source>
        <dbReference type="ARBA" id="ARBA00023163"/>
    </source>
</evidence>
<keyword evidence="5" id="KW-0804">Transcription</keyword>
<proteinExistence type="inferred from homology"/>
<dbReference type="EMBL" id="JAHKNI010000028">
    <property type="protein sequence ID" value="MBU3067967.1"/>
    <property type="molecule type" value="Genomic_DNA"/>
</dbReference>
<dbReference type="Gene3D" id="3.40.190.10">
    <property type="entry name" value="Periplasmic binding protein-like II"/>
    <property type="match status" value="2"/>
</dbReference>
<keyword evidence="8" id="KW-1185">Reference proteome</keyword>
<evidence type="ECO:0000256" key="2">
    <source>
        <dbReference type="ARBA" id="ARBA00023015"/>
    </source>
</evidence>
<evidence type="ECO:0000259" key="6">
    <source>
        <dbReference type="PROSITE" id="PS50931"/>
    </source>
</evidence>